<dbReference type="GO" id="GO:0043171">
    <property type="term" value="P:peptide catabolic process"/>
    <property type="evidence" value="ECO:0007669"/>
    <property type="project" value="TreeGrafter"/>
</dbReference>
<accession>A0A1F7RNV3</accession>
<feature type="domain" description="Haem-binding uptake Tiki superfamily ChaN" evidence="2">
    <location>
        <begin position="670"/>
        <end position="875"/>
    </location>
</feature>
<gene>
    <name evidence="3" type="ORF">A2042_09485</name>
</gene>
<evidence type="ECO:0008006" key="5">
    <source>
        <dbReference type="Google" id="ProtNLM"/>
    </source>
</evidence>
<dbReference type="InterPro" id="IPR007314">
    <property type="entry name" value="Cofac_haem-bd_dom"/>
</dbReference>
<dbReference type="CDD" id="cd14727">
    <property type="entry name" value="ChanN-like"/>
    <property type="match status" value="1"/>
</dbReference>
<dbReference type="InterPro" id="IPR050344">
    <property type="entry name" value="Peptidase_M1_aminopeptidases"/>
</dbReference>
<dbReference type="GO" id="GO:0070006">
    <property type="term" value="F:metalloaminopeptidase activity"/>
    <property type="evidence" value="ECO:0007669"/>
    <property type="project" value="TreeGrafter"/>
</dbReference>
<dbReference type="InterPro" id="IPR014782">
    <property type="entry name" value="Peptidase_M1_dom"/>
</dbReference>
<evidence type="ECO:0000313" key="4">
    <source>
        <dbReference type="Proteomes" id="UP000178526"/>
    </source>
</evidence>
<dbReference type="Pfam" id="PF04187">
    <property type="entry name" value="Cofac_haem_bdg"/>
    <property type="match status" value="1"/>
</dbReference>
<dbReference type="Pfam" id="PF01433">
    <property type="entry name" value="Peptidase_M1"/>
    <property type="match status" value="1"/>
</dbReference>
<dbReference type="InterPro" id="IPR036034">
    <property type="entry name" value="PDZ_sf"/>
</dbReference>
<dbReference type="Proteomes" id="UP000178526">
    <property type="component" value="Unassembled WGS sequence"/>
</dbReference>
<dbReference type="Gene3D" id="2.30.42.10">
    <property type="match status" value="1"/>
</dbReference>
<dbReference type="GO" id="GO:0005737">
    <property type="term" value="C:cytoplasm"/>
    <property type="evidence" value="ECO:0007669"/>
    <property type="project" value="TreeGrafter"/>
</dbReference>
<dbReference type="SUPFAM" id="SSF159501">
    <property type="entry name" value="EreA/ChaN-like"/>
    <property type="match status" value="1"/>
</dbReference>
<dbReference type="AlphaFoldDB" id="A0A1F7RNV3"/>
<dbReference type="Gene3D" id="1.10.390.10">
    <property type="entry name" value="Neutral Protease Domain 2"/>
    <property type="match status" value="1"/>
</dbReference>
<dbReference type="SUPFAM" id="SSF50156">
    <property type="entry name" value="PDZ domain-like"/>
    <property type="match status" value="1"/>
</dbReference>
<evidence type="ECO:0000259" key="2">
    <source>
        <dbReference type="Pfam" id="PF04187"/>
    </source>
</evidence>
<evidence type="ECO:0000259" key="1">
    <source>
        <dbReference type="Pfam" id="PF01433"/>
    </source>
</evidence>
<dbReference type="GO" id="GO:0005615">
    <property type="term" value="C:extracellular space"/>
    <property type="evidence" value="ECO:0007669"/>
    <property type="project" value="TreeGrafter"/>
</dbReference>
<reference evidence="3 4" key="1">
    <citation type="journal article" date="2016" name="Nat. Commun.">
        <title>Thousands of microbial genomes shed light on interconnected biogeochemical processes in an aquifer system.</title>
        <authorList>
            <person name="Anantharaman K."/>
            <person name="Brown C.T."/>
            <person name="Hug L.A."/>
            <person name="Sharon I."/>
            <person name="Castelle C.J."/>
            <person name="Probst A.J."/>
            <person name="Thomas B.C."/>
            <person name="Singh A."/>
            <person name="Wilkins M.J."/>
            <person name="Karaoz U."/>
            <person name="Brodie E.L."/>
            <person name="Williams K.H."/>
            <person name="Hubbard S.S."/>
            <person name="Banfield J.F."/>
        </authorList>
    </citation>
    <scope>NUCLEOTIDE SEQUENCE [LARGE SCALE GENOMIC DNA]</scope>
</reference>
<feature type="domain" description="Peptidase M1 membrane alanine aminopeptidase" evidence="1">
    <location>
        <begin position="275"/>
        <end position="416"/>
    </location>
</feature>
<dbReference type="SUPFAM" id="SSF55486">
    <property type="entry name" value="Metalloproteases ('zincins'), catalytic domain"/>
    <property type="match status" value="1"/>
</dbReference>
<name>A0A1F7RNV3_9BACT</name>
<dbReference type="InterPro" id="IPR027268">
    <property type="entry name" value="Peptidase_M4/M1_CTD_sf"/>
</dbReference>
<dbReference type="EMBL" id="MGDB01000032">
    <property type="protein sequence ID" value="OGL42674.1"/>
    <property type="molecule type" value="Genomic_DNA"/>
</dbReference>
<dbReference type="GO" id="GO:0016020">
    <property type="term" value="C:membrane"/>
    <property type="evidence" value="ECO:0007669"/>
    <property type="project" value="TreeGrafter"/>
</dbReference>
<proteinExistence type="predicted"/>
<evidence type="ECO:0000313" key="3">
    <source>
        <dbReference type="EMBL" id="OGL42674.1"/>
    </source>
</evidence>
<dbReference type="PANTHER" id="PTHR11533">
    <property type="entry name" value="PROTEASE M1 ZINC METALLOPROTEASE"/>
    <property type="match status" value="1"/>
</dbReference>
<dbReference type="PANTHER" id="PTHR11533:SF174">
    <property type="entry name" value="PUROMYCIN-SENSITIVE AMINOPEPTIDASE-RELATED"/>
    <property type="match status" value="1"/>
</dbReference>
<dbReference type="GO" id="GO:0008270">
    <property type="term" value="F:zinc ion binding"/>
    <property type="evidence" value="ECO:0007669"/>
    <property type="project" value="InterPro"/>
</dbReference>
<organism evidence="3 4">
    <name type="scientific">Candidatus Schekmanbacteria bacterium GWA2_38_11</name>
    <dbReference type="NCBI Taxonomy" id="1817876"/>
    <lineage>
        <taxon>Bacteria</taxon>
        <taxon>Candidatus Schekmaniibacteriota</taxon>
    </lineage>
</organism>
<dbReference type="Gene3D" id="3.40.50.11550">
    <property type="match status" value="1"/>
</dbReference>
<comment type="caution">
    <text evidence="3">The sequence shown here is derived from an EMBL/GenBank/DDBJ whole genome shotgun (WGS) entry which is preliminary data.</text>
</comment>
<sequence length="998" mass="114706">MNLLLRYLLLLLFLFLPVFSFAGGNFPLNELSVSFDFEKHQVMGISKITLPAGESATINFSGLKIISASIDKRKIIIKPGAAAMNFSPVNPNEVLEIEYEAEFKSLPEAEQNKNPGVVKGNLISHDGIVLTDEWYPSAEGLSTYKLTATLPDDFEGISEADEISKKKIDVGIEFSFAFDHPVPNINLIAGKYVVERDRYVETDIFTYFLPEDKGLSKKYIEYTKKYLNMYERLIGVYPFRRFSIVENILPTGYSIPTFTLLGKDVIKLPFIVETSLGHEILHQWFGNCVYNDFKSGNWSEGLTTYLADQMYEELKGDGWDYRKNILISFQSYVMPENDFPLKSFTNRVDRASGAIGYGKSAMVFHMLKNLFGEKTFYSSLNTFIEKNKFSNASWNDIEGAFESASGKKLDWFFKQWIEEKGAPEIEAQNINLKYNGSKTVVSLDILQKGRNYKILLPILLKLKDKEIRKTVELEKEFTTLEIEADSEVIELVIDDNYDVFRKLSDKEFPPVISRLLGDRNKIFVMPKEKREEYSPVYEFLKEEGFALNDEEEIKYDDMKSASLVIPEIKTRIVKRLFGEMEKLPGDFYLTVKGNPFNSKSVIAVIDSSSPSEMYKDIRKMTHYGKYSIISFRGGTNILKATGSSDKGMRAEVVKEILGAEVSHALSISDVIEKVSGKSIVYVGESHDKFEDHRVQLQIIKGLHSRNKKVAIGMEMFQKPFQKVLDDYIAGIIDEKTFLKKSEYFKRWGYDYDLYREIMLFARENKIPVVALNVRGEITSKVFKGGISSLTKEESKEIPEYIDLSNDQYRERLKEEFEKHKNSENQNFDFFYEAQVIWDESMAHNLNEFIQKNHGYQVIVLAGEGHVAFRAGIPERAYRLNKKEYSIILNNEDIEKNIADYILFPPYIKAPEPPRLRVQLGEEKGRIKIVDFLHGSVLKMGGMKKDDIILSLDGTKVESVDDIRIFLLYKKRGDEIIIKALRERFLFGTSELEFKVRLN</sequence>
<protein>
    <recommendedName>
        <fullName evidence="5">PDZ domain-containing protein</fullName>
    </recommendedName>
</protein>
<dbReference type="GO" id="GO:0042277">
    <property type="term" value="F:peptide binding"/>
    <property type="evidence" value="ECO:0007669"/>
    <property type="project" value="TreeGrafter"/>
</dbReference>